<dbReference type="RefSeq" id="WP_065902132.1">
    <property type="nucleotide sequence ID" value="NZ_CP014912.1"/>
</dbReference>
<dbReference type="Proteomes" id="UP000093267">
    <property type="component" value="Chromosome"/>
</dbReference>
<evidence type="ECO:0008006" key="3">
    <source>
        <dbReference type="Google" id="ProtNLM"/>
    </source>
</evidence>
<dbReference type="AlphaFoldDB" id="A0A1B2IXM4"/>
<dbReference type="STRING" id="240427.AYR62_11850"/>
<dbReference type="InterPro" id="IPR035069">
    <property type="entry name" value="TTHA1013/TTHA0281-like"/>
</dbReference>
<evidence type="ECO:0000313" key="2">
    <source>
        <dbReference type="Proteomes" id="UP000093267"/>
    </source>
</evidence>
<dbReference type="OrthoDB" id="2321848at2"/>
<dbReference type="SUPFAM" id="SSF143100">
    <property type="entry name" value="TTHA1013/TTHA0281-like"/>
    <property type="match status" value="1"/>
</dbReference>
<dbReference type="Gene3D" id="3.30.160.250">
    <property type="match status" value="1"/>
</dbReference>
<gene>
    <name evidence="1" type="ORF">AYR63_06350</name>
</gene>
<sequence>MVKQLTYPVIITEFNDEDGHYFGATSPNIPEMVTQGTTFAEAAYWSKNAIVTMLDGEKPYPKPQDPDNWILNKNDRVMTVTVTMTSAAQFD</sequence>
<evidence type="ECO:0000313" key="1">
    <source>
        <dbReference type="EMBL" id="ANZ66792.1"/>
    </source>
</evidence>
<dbReference type="EMBL" id="CP014924">
    <property type="protein sequence ID" value="ANZ66792.1"/>
    <property type="molecule type" value="Genomic_DNA"/>
</dbReference>
<proteinExistence type="predicted"/>
<protein>
    <recommendedName>
        <fullName evidence="3">HicB-like antitoxin of toxin-antitoxin system domain-containing protein</fullName>
    </recommendedName>
</protein>
<accession>A0A1B2IXM4</accession>
<reference evidence="1 2" key="1">
    <citation type="submission" date="2016-03" db="EMBL/GenBank/DDBJ databases">
        <title>Pediococcus and Lactobacillus from brewery environment - whole genome sequencing and assembly.</title>
        <authorList>
            <person name="Behr J."/>
            <person name="Geissler A.J."/>
            <person name="Vogel R.F."/>
        </authorList>
    </citation>
    <scope>NUCLEOTIDE SEQUENCE [LARGE SCALE GENOMIC DNA]</scope>
    <source>
        <strain evidence="1 2">TMW 1.1995</strain>
    </source>
</reference>
<name>A0A1B2IXM4_9LACO</name>
<organism evidence="1 2">
    <name type="scientific">Secundilactobacillus paracollinoides</name>
    <dbReference type="NCBI Taxonomy" id="240427"/>
    <lineage>
        <taxon>Bacteria</taxon>
        <taxon>Bacillati</taxon>
        <taxon>Bacillota</taxon>
        <taxon>Bacilli</taxon>
        <taxon>Lactobacillales</taxon>
        <taxon>Lactobacillaceae</taxon>
        <taxon>Secundilactobacillus</taxon>
    </lineage>
</organism>
<keyword evidence="2" id="KW-1185">Reference proteome</keyword>